<dbReference type="Pfam" id="PF12937">
    <property type="entry name" value="F-box-like"/>
    <property type="match status" value="1"/>
</dbReference>
<name>A0A0U5JDA8_9BACT</name>
<dbReference type="PATRIC" id="fig|389348.3.peg.2128"/>
<accession>A0A0U5JDA8</accession>
<gene>
    <name evidence="2" type="ORF">PNK_1897</name>
</gene>
<dbReference type="InterPro" id="IPR001810">
    <property type="entry name" value="F-box_dom"/>
</dbReference>
<dbReference type="AlphaFoldDB" id="A0A0U5JDA8"/>
<dbReference type="RefSeq" id="WP_059061690.1">
    <property type="nucleotide sequence ID" value="NZ_LN879502.1"/>
</dbReference>
<evidence type="ECO:0000313" key="3">
    <source>
        <dbReference type="Proteomes" id="UP000069902"/>
    </source>
</evidence>
<dbReference type="Proteomes" id="UP000069902">
    <property type="component" value="Chromosome cPNK"/>
</dbReference>
<feature type="domain" description="F-box" evidence="1">
    <location>
        <begin position="33"/>
        <end position="65"/>
    </location>
</feature>
<keyword evidence="3" id="KW-1185">Reference proteome</keyword>
<dbReference type="KEGG" id="pnl:PNK_1897"/>
<reference evidence="3" key="1">
    <citation type="submission" date="2015-09" db="EMBL/GenBank/DDBJ databases">
        <authorList>
            <person name="Bertelli C."/>
        </authorList>
    </citation>
    <scope>NUCLEOTIDE SEQUENCE [LARGE SCALE GENOMIC DNA]</scope>
    <source>
        <strain evidence="3">KNic</strain>
    </source>
</reference>
<dbReference type="SUPFAM" id="SSF81383">
    <property type="entry name" value="F-box domain"/>
    <property type="match status" value="1"/>
</dbReference>
<proteinExistence type="predicted"/>
<dbReference type="EMBL" id="LN879502">
    <property type="protein sequence ID" value="CUI17502.1"/>
    <property type="molecule type" value="Genomic_DNA"/>
</dbReference>
<organism evidence="2 3">
    <name type="scientific">Candidatus Protochlamydia naegleriophila</name>
    <dbReference type="NCBI Taxonomy" id="389348"/>
    <lineage>
        <taxon>Bacteria</taxon>
        <taxon>Pseudomonadati</taxon>
        <taxon>Chlamydiota</taxon>
        <taxon>Chlamydiia</taxon>
        <taxon>Parachlamydiales</taxon>
        <taxon>Parachlamydiaceae</taxon>
        <taxon>Candidatus Protochlamydia</taxon>
    </lineage>
</organism>
<dbReference type="Gene3D" id="1.20.1280.50">
    <property type="match status" value="1"/>
</dbReference>
<protein>
    <recommendedName>
        <fullName evidence="1">F-box domain-containing protein</fullName>
    </recommendedName>
</protein>
<evidence type="ECO:0000313" key="2">
    <source>
        <dbReference type="EMBL" id="CUI17502.1"/>
    </source>
</evidence>
<sequence>MTITHKYIHLSYYRIPTSANVEEKQPAICELSDDLLLQIFNYLGSLQDVATLNVTCKYWHWIALHHRDDLPLFATFQLFKPLLKKIEMLKLMPIQPFAERFTIIIKKNTSEIGEKTLTAHKVTRFEDSPAFEDFINDGQLICTFSEIKNASQVTQESAAIELAYIDDLILSDYEQDAITRISKKVGKGTEVKSGQEQRERVKNKRAFNCQVL</sequence>
<dbReference type="InterPro" id="IPR036047">
    <property type="entry name" value="F-box-like_dom_sf"/>
</dbReference>
<dbReference type="InParanoid" id="A0A0U5JDA8"/>
<evidence type="ECO:0000259" key="1">
    <source>
        <dbReference type="Pfam" id="PF12937"/>
    </source>
</evidence>